<evidence type="ECO:0000313" key="4">
    <source>
        <dbReference type="Proteomes" id="UP000198639"/>
    </source>
</evidence>
<evidence type="ECO:0000259" key="2">
    <source>
        <dbReference type="PROSITE" id="PS51384"/>
    </source>
</evidence>
<comment type="similarity">
    <text evidence="1">Belongs to the SIP oxidoreductase family.</text>
</comment>
<dbReference type="EMBL" id="FOLD01000024">
    <property type="protein sequence ID" value="SFD40194.1"/>
    <property type="molecule type" value="Genomic_DNA"/>
</dbReference>
<gene>
    <name evidence="3" type="ORF">SAMN05216204_12422</name>
</gene>
<dbReference type="PANTHER" id="PTHR30157:SF0">
    <property type="entry name" value="NADPH-DEPENDENT FERRIC-CHELATE REDUCTASE"/>
    <property type="match status" value="1"/>
</dbReference>
<dbReference type="InterPro" id="IPR039374">
    <property type="entry name" value="SIP_fam"/>
</dbReference>
<keyword evidence="4" id="KW-1185">Reference proteome</keyword>
<dbReference type="Gene3D" id="2.40.30.10">
    <property type="entry name" value="Translation factors"/>
    <property type="match status" value="2"/>
</dbReference>
<dbReference type="Gene3D" id="3.40.50.80">
    <property type="entry name" value="Nucleotide-binding domain of ferredoxin-NADP reductase (FNR) module"/>
    <property type="match status" value="1"/>
</dbReference>
<sequence length="242" mass="26348">MERQHRKGIQRVRHELRIRDVTVSRITPLGDRFVGITFQGDALEGFVSASFDDHVKFIIDADGQQVRRDYTPLWYDAATRELTLEFALHDSGAASDWAKTAVVGQSAIIAGPRGSMIIAGDYDWYLLAGDRSALPAIRRRLAELPATAKVTAIVAATGADRLPLESIAQLDITWVDTDAALVAALRALPLPAGDGFAWFGGEAATAKQLRALLGDEKGLGKDAMRVSAYWKQGVADHHENLD</sequence>
<name>A0A1I1S0T4_9BURK</name>
<dbReference type="STRING" id="1164594.SAMN05216204_12422"/>
<dbReference type="InterPro" id="IPR017938">
    <property type="entry name" value="Riboflavin_synthase-like_b-brl"/>
</dbReference>
<dbReference type="CDD" id="cd06193">
    <property type="entry name" value="siderophore_interacting"/>
    <property type="match status" value="1"/>
</dbReference>
<dbReference type="OrthoDB" id="9814826at2"/>
<dbReference type="InterPro" id="IPR007037">
    <property type="entry name" value="SIP_rossman_dom"/>
</dbReference>
<dbReference type="InterPro" id="IPR013113">
    <property type="entry name" value="SIP_FAD-bd"/>
</dbReference>
<dbReference type="Pfam" id="PF04954">
    <property type="entry name" value="SIP"/>
    <property type="match status" value="1"/>
</dbReference>
<dbReference type="PANTHER" id="PTHR30157">
    <property type="entry name" value="FERRIC REDUCTASE, NADPH-DEPENDENT"/>
    <property type="match status" value="1"/>
</dbReference>
<evidence type="ECO:0000313" key="3">
    <source>
        <dbReference type="EMBL" id="SFD40194.1"/>
    </source>
</evidence>
<dbReference type="PROSITE" id="PS51384">
    <property type="entry name" value="FAD_FR"/>
    <property type="match status" value="1"/>
</dbReference>
<protein>
    <submittedName>
        <fullName evidence="3">NADPH-dependent ferric siderophore reductase, contains FAD-binding and SIP domains</fullName>
    </submittedName>
</protein>
<dbReference type="InterPro" id="IPR017927">
    <property type="entry name" value="FAD-bd_FR_type"/>
</dbReference>
<dbReference type="RefSeq" id="WP_091875940.1">
    <property type="nucleotide sequence ID" value="NZ_FOLD01000024.1"/>
</dbReference>
<accession>A0A1I1S0T4</accession>
<dbReference type="GO" id="GO:0016491">
    <property type="term" value="F:oxidoreductase activity"/>
    <property type="evidence" value="ECO:0007669"/>
    <property type="project" value="InterPro"/>
</dbReference>
<feature type="domain" description="FAD-binding FR-type" evidence="2">
    <location>
        <begin position="16"/>
        <end position="119"/>
    </location>
</feature>
<dbReference type="Proteomes" id="UP000198639">
    <property type="component" value="Unassembled WGS sequence"/>
</dbReference>
<dbReference type="InterPro" id="IPR039261">
    <property type="entry name" value="FNR_nucleotide-bd"/>
</dbReference>
<evidence type="ECO:0000256" key="1">
    <source>
        <dbReference type="ARBA" id="ARBA00035644"/>
    </source>
</evidence>
<dbReference type="Pfam" id="PF08021">
    <property type="entry name" value="FAD_binding_9"/>
    <property type="match status" value="1"/>
</dbReference>
<dbReference type="AlphaFoldDB" id="A0A1I1S0T4"/>
<proteinExistence type="inferred from homology"/>
<reference evidence="4" key="1">
    <citation type="submission" date="2016-10" db="EMBL/GenBank/DDBJ databases">
        <authorList>
            <person name="Varghese N."/>
            <person name="Submissions S."/>
        </authorList>
    </citation>
    <scope>NUCLEOTIDE SEQUENCE [LARGE SCALE GENOMIC DNA]</scope>
    <source>
        <strain evidence="4">CGMCC 1.12041</strain>
    </source>
</reference>
<dbReference type="SUPFAM" id="SSF63380">
    <property type="entry name" value="Riboflavin synthase domain-like"/>
    <property type="match status" value="1"/>
</dbReference>
<organism evidence="3 4">
    <name type="scientific">Massilia yuzhufengensis</name>
    <dbReference type="NCBI Taxonomy" id="1164594"/>
    <lineage>
        <taxon>Bacteria</taxon>
        <taxon>Pseudomonadati</taxon>
        <taxon>Pseudomonadota</taxon>
        <taxon>Betaproteobacteria</taxon>
        <taxon>Burkholderiales</taxon>
        <taxon>Oxalobacteraceae</taxon>
        <taxon>Telluria group</taxon>
        <taxon>Massilia</taxon>
    </lineage>
</organism>